<keyword evidence="3" id="KW-1185">Reference proteome</keyword>
<evidence type="ECO:0000313" key="2">
    <source>
        <dbReference type="EMBL" id="CBK23343.2"/>
    </source>
</evidence>
<dbReference type="Proteomes" id="UP000008312">
    <property type="component" value="Unassembled WGS sequence"/>
</dbReference>
<feature type="transmembrane region" description="Helical" evidence="1">
    <location>
        <begin position="223"/>
        <end position="243"/>
    </location>
</feature>
<dbReference type="InParanoid" id="D8M5K4"/>
<proteinExistence type="predicted"/>
<feature type="transmembrane region" description="Helical" evidence="1">
    <location>
        <begin position="29"/>
        <end position="51"/>
    </location>
</feature>
<evidence type="ECO:0000256" key="1">
    <source>
        <dbReference type="SAM" id="Phobius"/>
    </source>
</evidence>
<dbReference type="EMBL" id="FN668661">
    <property type="protein sequence ID" value="CBK23343.2"/>
    <property type="molecule type" value="Genomic_DNA"/>
</dbReference>
<feature type="transmembrane region" description="Helical" evidence="1">
    <location>
        <begin position="154"/>
        <end position="174"/>
    </location>
</feature>
<feature type="transmembrane region" description="Helical" evidence="1">
    <location>
        <begin position="194"/>
        <end position="211"/>
    </location>
</feature>
<organism evidence="2">
    <name type="scientific">Blastocystis hominis</name>
    <dbReference type="NCBI Taxonomy" id="12968"/>
    <lineage>
        <taxon>Eukaryota</taxon>
        <taxon>Sar</taxon>
        <taxon>Stramenopiles</taxon>
        <taxon>Bigyra</taxon>
        <taxon>Opalozoa</taxon>
        <taxon>Opalinata</taxon>
        <taxon>Blastocystidae</taxon>
        <taxon>Blastocystis</taxon>
    </lineage>
</organism>
<sequence>MQNSSLSSLDILDATSPGRNVGGFLVNSYLVPVLFTLAYTLPLLFVLFFIIGRLTLLHIFPYRLDDSAESRYHVYHHLFRRKTFQNTPLVFKAFLLVCSDRWVVYFLTISLLWQTFGFWSFGKFPNEFGIQSLWGILFLFGTENGNYSLWLDLYLWHVMTLFCYYIPLMVYFGVFMIPHPALPEATSASRWSRFFAHVLCVIYFVGVFFLVKLYLCWINFHNISFLFSPVFLWIPLANSVLLGRELTFEWYFMRNNPKKPLYDSTDTVLVTNAYCSVCFQCHFFYDGEVFM</sequence>
<evidence type="ECO:0000313" key="3">
    <source>
        <dbReference type="Proteomes" id="UP000008312"/>
    </source>
</evidence>
<accession>D8M5K4</accession>
<dbReference type="AlphaFoldDB" id="D8M5K4"/>
<feature type="transmembrane region" description="Helical" evidence="1">
    <location>
        <begin position="89"/>
        <end position="113"/>
    </location>
</feature>
<protein>
    <submittedName>
        <fullName evidence="2">Uncharacterized protein</fullName>
    </submittedName>
</protein>
<gene>
    <name evidence="2" type="ORF">GSBLH_T00003233001</name>
</gene>
<keyword evidence="1" id="KW-0472">Membrane</keyword>
<keyword evidence="1" id="KW-1133">Transmembrane helix</keyword>
<reference evidence="2" key="1">
    <citation type="submission" date="2010-02" db="EMBL/GenBank/DDBJ databases">
        <title>Sequencing and annotation of the Blastocystis hominis genome.</title>
        <authorList>
            <person name="Wincker P."/>
        </authorList>
    </citation>
    <scope>NUCLEOTIDE SEQUENCE</scope>
    <source>
        <strain evidence="2">Singapore isolate B</strain>
    </source>
</reference>
<dbReference type="GeneID" id="24920341"/>
<dbReference type="RefSeq" id="XP_012897391.1">
    <property type="nucleotide sequence ID" value="XM_013041937.1"/>
</dbReference>
<keyword evidence="1" id="KW-0812">Transmembrane</keyword>
<name>D8M5K4_BLAHO</name>